<evidence type="ECO:0000313" key="2">
    <source>
        <dbReference type="EMBL" id="OTY48280.1"/>
    </source>
</evidence>
<gene>
    <name evidence="2" type="ORF">BK742_03875</name>
</gene>
<evidence type="ECO:0008006" key="4">
    <source>
        <dbReference type="Google" id="ProtNLM"/>
    </source>
</evidence>
<dbReference type="AlphaFoldDB" id="A0A243BPF4"/>
<accession>A0A243BPF4</accession>
<dbReference type="Proteomes" id="UP000195089">
    <property type="component" value="Unassembled WGS sequence"/>
</dbReference>
<evidence type="ECO:0000256" key="1">
    <source>
        <dbReference type="SAM" id="MobiDB-lite"/>
    </source>
</evidence>
<dbReference type="EMBL" id="NFDL01000014">
    <property type="protein sequence ID" value="OTY48280.1"/>
    <property type="molecule type" value="Genomic_DNA"/>
</dbReference>
<protein>
    <recommendedName>
        <fullName evidence="4">Transposase</fullName>
    </recommendedName>
</protein>
<feature type="compositionally biased region" description="Basic and acidic residues" evidence="1">
    <location>
        <begin position="84"/>
        <end position="98"/>
    </location>
</feature>
<sequence>MTKIKEYQRVLQIYNDGNTSLKRMIEEPGTPVIEAFRASDKDLKSLFLSFQPQKKMVSSEAYVGMPDKIITRVIVHRQIKEQHQKRLNEQTIREKEMKYSPPITESVI</sequence>
<feature type="region of interest" description="Disordered" evidence="1">
    <location>
        <begin position="84"/>
        <end position="108"/>
    </location>
</feature>
<evidence type="ECO:0000313" key="3">
    <source>
        <dbReference type="Proteomes" id="UP000195089"/>
    </source>
</evidence>
<reference evidence="2 3" key="1">
    <citation type="submission" date="2016-10" db="EMBL/GenBank/DDBJ databases">
        <title>Comparative genomics of Bacillus thuringiensis reveals a path to pathogens against multiple invertebrate hosts.</title>
        <authorList>
            <person name="Zheng J."/>
            <person name="Gao Q."/>
            <person name="Liu H."/>
            <person name="Peng D."/>
            <person name="Ruan L."/>
            <person name="Sun M."/>
        </authorList>
    </citation>
    <scope>NUCLEOTIDE SEQUENCE [LARGE SCALE GENOMIC DNA]</scope>
    <source>
        <strain evidence="2">BGSC 4BX1</strain>
    </source>
</reference>
<organism evidence="2 3">
    <name type="scientific">Bacillus thuringiensis serovar pingluonsis</name>
    <dbReference type="NCBI Taxonomy" id="180881"/>
    <lineage>
        <taxon>Bacteria</taxon>
        <taxon>Bacillati</taxon>
        <taxon>Bacillota</taxon>
        <taxon>Bacilli</taxon>
        <taxon>Bacillales</taxon>
        <taxon>Bacillaceae</taxon>
        <taxon>Bacillus</taxon>
        <taxon>Bacillus cereus group</taxon>
    </lineage>
</organism>
<proteinExistence type="predicted"/>
<dbReference type="RefSeq" id="WP_088118923.1">
    <property type="nucleotide sequence ID" value="NZ_NFDL01000014.1"/>
</dbReference>
<name>A0A243BPF4_BACTU</name>
<comment type="caution">
    <text evidence="2">The sequence shown here is derived from an EMBL/GenBank/DDBJ whole genome shotgun (WGS) entry which is preliminary data.</text>
</comment>